<organism evidence="2 3">
    <name type="scientific">Caballeronia arationis</name>
    <dbReference type="NCBI Taxonomy" id="1777142"/>
    <lineage>
        <taxon>Bacteria</taxon>
        <taxon>Pseudomonadati</taxon>
        <taxon>Pseudomonadota</taxon>
        <taxon>Betaproteobacteria</taxon>
        <taxon>Burkholderiales</taxon>
        <taxon>Burkholderiaceae</taxon>
        <taxon>Caballeronia</taxon>
    </lineage>
</organism>
<accession>A0A7Z7I3G3</accession>
<keyword evidence="1" id="KW-0812">Transmembrane</keyword>
<comment type="caution">
    <text evidence="2">The sequence shown here is derived from an EMBL/GenBank/DDBJ whole genome shotgun (WGS) entry which is preliminary data.</text>
</comment>
<dbReference type="EMBL" id="OCSU01000001">
    <property type="protein sequence ID" value="SOE56589.1"/>
    <property type="molecule type" value="Genomic_DNA"/>
</dbReference>
<dbReference type="AlphaFoldDB" id="A0A7Z7I3G3"/>
<proteinExistence type="predicted"/>
<keyword evidence="3" id="KW-1185">Reference proteome</keyword>
<gene>
    <name evidence="2" type="ORF">SAMN05446927_1279</name>
</gene>
<protein>
    <submittedName>
        <fullName evidence="2">Uncharacterized protein</fullName>
    </submittedName>
</protein>
<feature type="transmembrane region" description="Helical" evidence="1">
    <location>
        <begin position="12"/>
        <end position="31"/>
    </location>
</feature>
<evidence type="ECO:0000313" key="2">
    <source>
        <dbReference type="EMBL" id="SOE56589.1"/>
    </source>
</evidence>
<sequence length="37" mass="4270">MFRVDWSLVTYWPSMLFANCSIAFLLSWGVLGPLCNM</sequence>
<name>A0A7Z7I3G3_9BURK</name>
<keyword evidence="1" id="KW-0472">Membrane</keyword>
<evidence type="ECO:0000256" key="1">
    <source>
        <dbReference type="SAM" id="Phobius"/>
    </source>
</evidence>
<evidence type="ECO:0000313" key="3">
    <source>
        <dbReference type="Proteomes" id="UP000219522"/>
    </source>
</evidence>
<dbReference type="Proteomes" id="UP000219522">
    <property type="component" value="Unassembled WGS sequence"/>
</dbReference>
<reference evidence="2 3" key="1">
    <citation type="submission" date="2017-09" db="EMBL/GenBank/DDBJ databases">
        <authorList>
            <person name="Varghese N."/>
            <person name="Submissions S."/>
        </authorList>
    </citation>
    <scope>NUCLEOTIDE SEQUENCE [LARGE SCALE GENOMIC DNA]</scope>
    <source>
        <strain evidence="2 3">OK806</strain>
    </source>
</reference>
<keyword evidence="1" id="KW-1133">Transmembrane helix</keyword>